<dbReference type="PANTHER" id="PTHR42798:SF4">
    <property type="entry name" value="ABC TRANSPORTER DOMAIN-CONTAINING PROTEIN"/>
    <property type="match status" value="1"/>
</dbReference>
<dbReference type="InterPro" id="IPR017911">
    <property type="entry name" value="MacB-like_ATP-bd"/>
</dbReference>
<dbReference type="GO" id="GO:0005524">
    <property type="term" value="F:ATP binding"/>
    <property type="evidence" value="ECO:0007669"/>
    <property type="project" value="UniProtKB-KW"/>
</dbReference>
<dbReference type="EMBL" id="JWMF01000007">
    <property type="protein sequence ID" value="KJY50295.1"/>
    <property type="molecule type" value="Genomic_DNA"/>
</dbReference>
<name>A0A0F4KV49_9BIFI</name>
<dbReference type="InterPro" id="IPR003593">
    <property type="entry name" value="AAA+_ATPase"/>
</dbReference>
<feature type="domain" description="ABC transporter" evidence="5">
    <location>
        <begin position="7"/>
        <end position="221"/>
    </location>
</feature>
<dbReference type="CDD" id="cd03255">
    <property type="entry name" value="ABC_MJ0796_LolCDE_FtsE"/>
    <property type="match status" value="1"/>
</dbReference>
<evidence type="ECO:0000256" key="4">
    <source>
        <dbReference type="ARBA" id="ARBA00022840"/>
    </source>
</evidence>
<evidence type="ECO:0000313" key="6">
    <source>
        <dbReference type="EMBL" id="KJY50295.1"/>
    </source>
</evidence>
<dbReference type="SMART" id="SM00382">
    <property type="entry name" value="AAA"/>
    <property type="match status" value="1"/>
</dbReference>
<evidence type="ECO:0000259" key="5">
    <source>
        <dbReference type="PROSITE" id="PS50893"/>
    </source>
</evidence>
<dbReference type="Proteomes" id="UP000033567">
    <property type="component" value="Unassembled WGS sequence"/>
</dbReference>
<accession>A0A0F4KV49</accession>
<dbReference type="SUPFAM" id="SSF52540">
    <property type="entry name" value="P-loop containing nucleoside triphosphate hydrolases"/>
    <property type="match status" value="1"/>
</dbReference>
<organism evidence="6 7">
    <name type="scientific">Bifidobacterium mellis</name>
    <dbReference type="NCBI Taxonomy" id="1293823"/>
    <lineage>
        <taxon>Bacteria</taxon>
        <taxon>Bacillati</taxon>
        <taxon>Actinomycetota</taxon>
        <taxon>Actinomycetes</taxon>
        <taxon>Bifidobacteriales</taxon>
        <taxon>Bifidobacteriaceae</taxon>
        <taxon>Bifidobacterium</taxon>
    </lineage>
</organism>
<keyword evidence="3" id="KW-0547">Nucleotide-binding</keyword>
<evidence type="ECO:0000256" key="2">
    <source>
        <dbReference type="ARBA" id="ARBA00022448"/>
    </source>
</evidence>
<evidence type="ECO:0000256" key="1">
    <source>
        <dbReference type="ARBA" id="ARBA00005417"/>
    </source>
</evidence>
<sequence>MDKVIDLNLDHKTYRKGSSSVTLLEHFSLTVAEGEKVAIVGESGVGKSTLLNILGLLDTRYEGSYTLLGRSARTLSDLESAAWRNQKIGFVLQESALIGSLSIADNIRLPLLYARTPRKGDSRRFDQVVDSLGIGSILSKKPLECSGGEKSRAVFARAVIMNPEVVLADEPTASLDSENRSRIIALLFALNRDSGSTIVTVTHDASLADQHDRIIKLQRKD</sequence>
<comment type="similarity">
    <text evidence="1">Belongs to the ABC transporter superfamily.</text>
</comment>
<keyword evidence="4" id="KW-0067">ATP-binding</keyword>
<dbReference type="Pfam" id="PF00005">
    <property type="entry name" value="ABC_tran"/>
    <property type="match status" value="1"/>
</dbReference>
<evidence type="ECO:0000313" key="7">
    <source>
        <dbReference type="Proteomes" id="UP000033567"/>
    </source>
</evidence>
<dbReference type="PATRIC" id="fig|1684.5.peg.1041"/>
<dbReference type="Gene3D" id="3.40.50.300">
    <property type="entry name" value="P-loop containing nucleotide triphosphate hydrolases"/>
    <property type="match status" value="1"/>
</dbReference>
<reference evidence="6 7" key="1">
    <citation type="submission" date="2014-12" db="EMBL/GenBank/DDBJ databases">
        <title>Comparative genomics of the lactic acid bacteria isolated from the honey bee gut.</title>
        <authorList>
            <person name="Ellegaard K.M."/>
            <person name="Tamarit D."/>
            <person name="Javelind E."/>
            <person name="Olofsson T."/>
            <person name="Andersson S.G."/>
            <person name="Vasquez A."/>
        </authorList>
    </citation>
    <scope>NUCLEOTIDE SEQUENCE [LARGE SCALE GENOMIC DNA]</scope>
    <source>
        <strain evidence="6 7">Bin7</strain>
    </source>
</reference>
<keyword evidence="2" id="KW-0813">Transport</keyword>
<dbReference type="InterPro" id="IPR017871">
    <property type="entry name" value="ABC_transporter-like_CS"/>
</dbReference>
<gene>
    <name evidence="6" type="ORF">JF70_09880</name>
</gene>
<dbReference type="GO" id="GO:0016887">
    <property type="term" value="F:ATP hydrolysis activity"/>
    <property type="evidence" value="ECO:0007669"/>
    <property type="project" value="InterPro"/>
</dbReference>
<protein>
    <submittedName>
        <fullName evidence="6">ABC transporter-like protein</fullName>
    </submittedName>
</protein>
<dbReference type="PANTHER" id="PTHR42798">
    <property type="entry name" value="LIPOPROTEIN-RELEASING SYSTEM ATP-BINDING PROTEIN LOLD"/>
    <property type="match status" value="1"/>
</dbReference>
<dbReference type="RefSeq" id="WP_045935504.1">
    <property type="nucleotide sequence ID" value="NZ_KQ033885.1"/>
</dbReference>
<dbReference type="InterPro" id="IPR003439">
    <property type="entry name" value="ABC_transporter-like_ATP-bd"/>
</dbReference>
<keyword evidence="7" id="KW-1185">Reference proteome</keyword>
<proteinExistence type="inferred from homology"/>
<dbReference type="InterPro" id="IPR027417">
    <property type="entry name" value="P-loop_NTPase"/>
</dbReference>
<dbReference type="PROSITE" id="PS00211">
    <property type="entry name" value="ABC_TRANSPORTER_1"/>
    <property type="match status" value="1"/>
</dbReference>
<comment type="caution">
    <text evidence="6">The sequence shown here is derived from an EMBL/GenBank/DDBJ whole genome shotgun (WGS) entry which is preliminary data.</text>
</comment>
<evidence type="ECO:0000256" key="3">
    <source>
        <dbReference type="ARBA" id="ARBA00022741"/>
    </source>
</evidence>
<dbReference type="PROSITE" id="PS50893">
    <property type="entry name" value="ABC_TRANSPORTER_2"/>
    <property type="match status" value="1"/>
</dbReference>
<dbReference type="AlphaFoldDB" id="A0A0F4KV49"/>